<keyword evidence="2" id="KW-1185">Reference proteome</keyword>
<dbReference type="SUPFAM" id="SSF48452">
    <property type="entry name" value="TPR-like"/>
    <property type="match status" value="1"/>
</dbReference>
<organism evidence="1 2">
    <name type="scientific">Streptomyces vulcanius</name>
    <dbReference type="NCBI Taxonomy" id="1441876"/>
    <lineage>
        <taxon>Bacteria</taxon>
        <taxon>Bacillati</taxon>
        <taxon>Actinomycetota</taxon>
        <taxon>Actinomycetes</taxon>
        <taxon>Kitasatosporales</taxon>
        <taxon>Streptomycetaceae</taxon>
        <taxon>Streptomyces</taxon>
    </lineage>
</organism>
<name>A0ABV9AKN1_9ACTN</name>
<dbReference type="Gene3D" id="1.25.40.10">
    <property type="entry name" value="Tetratricopeptide repeat domain"/>
    <property type="match status" value="1"/>
</dbReference>
<evidence type="ECO:0000313" key="1">
    <source>
        <dbReference type="EMBL" id="MFC4500453.1"/>
    </source>
</evidence>
<accession>A0ABV9AKN1</accession>
<sequence>MPGESLAVHPLSFVRQTRGWGKAEFARLMQAHGRSLGIPLATNRTTVWKWEQGQEPDEDAQRVLADLLHVPYEREREEGWPRWLPVWEVTGLTAPWTEAGTVEALSELVGSGRMDRRGFLTITGAALTGLAASWVDAPSAFASALNGDQVTDMMVSTIERRISTLRTLDDQLGGARLLEQARGDLALVTGLLSAGRYTDRIRVRLYALAAQVSHVTGWMAYDAGLRSAGQRYYVGALRSARTAGDDAFGAFVLAEMGVHVSEAGRTAERVDLISTAIDNAPQTLSPYIQSFLHLHKAEALSRDGDHGKAGTALNRAVSLWEERQAAEENPDWLNWFGEAQLKSTEGKVLLRSGQVERATRSLETSVNSAVPRDKAVRSSRLAEARLTGGDLEGALDAANYGAGLLEDSVSSVRALDRLKEFSAQLESRKSVPSVREFRERLQALPVST</sequence>
<reference evidence="2" key="1">
    <citation type="journal article" date="2019" name="Int. J. Syst. Evol. Microbiol.">
        <title>The Global Catalogue of Microorganisms (GCM) 10K type strain sequencing project: providing services to taxonomists for standard genome sequencing and annotation.</title>
        <authorList>
            <consortium name="The Broad Institute Genomics Platform"/>
            <consortium name="The Broad Institute Genome Sequencing Center for Infectious Disease"/>
            <person name="Wu L."/>
            <person name="Ma J."/>
        </authorList>
    </citation>
    <scope>NUCLEOTIDE SEQUENCE [LARGE SCALE GENOMIC DNA]</scope>
    <source>
        <strain evidence="2">CGMCC 4.7177</strain>
    </source>
</reference>
<evidence type="ECO:0000313" key="2">
    <source>
        <dbReference type="Proteomes" id="UP001595839"/>
    </source>
</evidence>
<protein>
    <submittedName>
        <fullName evidence="1">Transcriptional regulator</fullName>
    </submittedName>
</protein>
<dbReference type="EMBL" id="JBHSFK010000007">
    <property type="protein sequence ID" value="MFC4500453.1"/>
    <property type="molecule type" value="Genomic_DNA"/>
</dbReference>
<dbReference type="RefSeq" id="WP_381170261.1">
    <property type="nucleotide sequence ID" value="NZ_JBHSFK010000007.1"/>
</dbReference>
<comment type="caution">
    <text evidence="1">The sequence shown here is derived from an EMBL/GenBank/DDBJ whole genome shotgun (WGS) entry which is preliminary data.</text>
</comment>
<dbReference type="InterPro" id="IPR011990">
    <property type="entry name" value="TPR-like_helical_dom_sf"/>
</dbReference>
<gene>
    <name evidence="1" type="ORF">ACFPIH_13070</name>
</gene>
<proteinExistence type="predicted"/>
<dbReference type="Proteomes" id="UP001595839">
    <property type="component" value="Unassembled WGS sequence"/>
</dbReference>